<comment type="similarity">
    <text evidence="7">Belongs to the binding-protein-dependent transport system permease family.</text>
</comment>
<keyword evidence="5 7" id="KW-1133">Transmembrane helix</keyword>
<dbReference type="PANTHER" id="PTHR43744">
    <property type="entry name" value="ABC TRANSPORTER PERMEASE PROTEIN MG189-RELATED-RELATED"/>
    <property type="match status" value="1"/>
</dbReference>
<evidence type="ECO:0000313" key="10">
    <source>
        <dbReference type="Proteomes" id="UP000093309"/>
    </source>
</evidence>
<dbReference type="OrthoDB" id="9810086at2"/>
<evidence type="ECO:0000256" key="7">
    <source>
        <dbReference type="RuleBase" id="RU363032"/>
    </source>
</evidence>
<dbReference type="CDD" id="cd06261">
    <property type="entry name" value="TM_PBP2"/>
    <property type="match status" value="1"/>
</dbReference>
<accession>A0A1C0ZTW3</accession>
<reference evidence="10" key="1">
    <citation type="submission" date="2016-05" db="EMBL/GenBank/DDBJ databases">
        <title>Paenibacillus oryzae. sp. nov., isolated from the rice root.</title>
        <authorList>
            <person name="Zhang J."/>
            <person name="Zhang X."/>
        </authorList>
    </citation>
    <scope>NUCLEOTIDE SEQUENCE [LARGE SCALE GENOMIC DNA]</scope>
    <source>
        <strain evidence="10">KCTC13222</strain>
    </source>
</reference>
<evidence type="ECO:0000256" key="2">
    <source>
        <dbReference type="ARBA" id="ARBA00022448"/>
    </source>
</evidence>
<evidence type="ECO:0000256" key="3">
    <source>
        <dbReference type="ARBA" id="ARBA00022475"/>
    </source>
</evidence>
<feature type="transmembrane region" description="Helical" evidence="7">
    <location>
        <begin position="184"/>
        <end position="208"/>
    </location>
</feature>
<feature type="transmembrane region" description="Helical" evidence="7">
    <location>
        <begin position="12"/>
        <end position="35"/>
    </location>
</feature>
<gene>
    <name evidence="9" type="ORF">A8709_07280</name>
</gene>
<feature type="domain" description="ABC transmembrane type-1" evidence="8">
    <location>
        <begin position="72"/>
        <end position="279"/>
    </location>
</feature>
<dbReference type="Gene3D" id="1.10.3720.10">
    <property type="entry name" value="MetI-like"/>
    <property type="match status" value="1"/>
</dbReference>
<feature type="transmembrane region" description="Helical" evidence="7">
    <location>
        <begin position="262"/>
        <end position="279"/>
    </location>
</feature>
<dbReference type="RefSeq" id="WP_065858523.1">
    <property type="nucleotide sequence ID" value="NZ_LYPC01000028.1"/>
</dbReference>
<keyword evidence="6 7" id="KW-0472">Membrane</keyword>
<evidence type="ECO:0000256" key="5">
    <source>
        <dbReference type="ARBA" id="ARBA00022989"/>
    </source>
</evidence>
<dbReference type="GO" id="GO:0055085">
    <property type="term" value="P:transmembrane transport"/>
    <property type="evidence" value="ECO:0007669"/>
    <property type="project" value="InterPro"/>
</dbReference>
<dbReference type="InterPro" id="IPR035906">
    <property type="entry name" value="MetI-like_sf"/>
</dbReference>
<dbReference type="Proteomes" id="UP000093309">
    <property type="component" value="Unassembled WGS sequence"/>
</dbReference>
<dbReference type="STRING" id="512399.A8709_07280"/>
<dbReference type="PANTHER" id="PTHR43744:SF9">
    <property type="entry name" value="POLYGALACTURONAN_RHAMNOGALACTURONAN TRANSPORT SYSTEM PERMEASE PROTEIN YTCP"/>
    <property type="match status" value="1"/>
</dbReference>
<evidence type="ECO:0000256" key="4">
    <source>
        <dbReference type="ARBA" id="ARBA00022692"/>
    </source>
</evidence>
<dbReference type="SUPFAM" id="SSF161098">
    <property type="entry name" value="MetI-like"/>
    <property type="match status" value="1"/>
</dbReference>
<feature type="transmembrane region" description="Helical" evidence="7">
    <location>
        <begin position="139"/>
        <end position="161"/>
    </location>
</feature>
<dbReference type="GO" id="GO:0005886">
    <property type="term" value="C:plasma membrane"/>
    <property type="evidence" value="ECO:0007669"/>
    <property type="project" value="UniProtKB-SubCell"/>
</dbReference>
<evidence type="ECO:0000256" key="1">
    <source>
        <dbReference type="ARBA" id="ARBA00004651"/>
    </source>
</evidence>
<evidence type="ECO:0000259" key="8">
    <source>
        <dbReference type="PROSITE" id="PS50928"/>
    </source>
</evidence>
<dbReference type="PROSITE" id="PS50928">
    <property type="entry name" value="ABC_TM1"/>
    <property type="match status" value="1"/>
</dbReference>
<keyword evidence="4 7" id="KW-0812">Transmembrane</keyword>
<sequence>MRNESRGLTWLSHSMMIFFTVVCILPFILLISASLTDQNDIIAHGYSFIPHTFSMAAYKYLYERGGDIARAYGVTVFVTVVGTVLGVAITALLAYPLSRSVTPYRNLIMFIVFFTMLFNGGLVPSYLVYTQIFHIKNTIWSLIVPGLLMNGFYVMLMRTFFQSTIPGALIESAQIDGAGEYRTFWSIVLPLSTPILATIGLFECIMYWNDWQLGMIYITNPKLFSIQNLLNRIMQDIQFITTNMTNNTGDAMQQMPTDSVKMAIAVIGVLPILVAYPFFQKYFIKGIMIGAVKG</sequence>
<dbReference type="Pfam" id="PF00528">
    <property type="entry name" value="BPD_transp_1"/>
    <property type="match status" value="1"/>
</dbReference>
<feature type="transmembrane region" description="Helical" evidence="7">
    <location>
        <begin position="74"/>
        <end position="95"/>
    </location>
</feature>
<protein>
    <submittedName>
        <fullName evidence="9">Sugar ABC transporter permease</fullName>
    </submittedName>
</protein>
<keyword evidence="10" id="KW-1185">Reference proteome</keyword>
<evidence type="ECO:0000256" key="6">
    <source>
        <dbReference type="ARBA" id="ARBA00023136"/>
    </source>
</evidence>
<dbReference type="AlphaFoldDB" id="A0A1C0ZTW3"/>
<keyword evidence="2 7" id="KW-0813">Transport</keyword>
<evidence type="ECO:0000313" key="9">
    <source>
        <dbReference type="EMBL" id="OCT11463.1"/>
    </source>
</evidence>
<organism evidence="9 10">
    <name type="scientific">Paenibacillus pectinilyticus</name>
    <dbReference type="NCBI Taxonomy" id="512399"/>
    <lineage>
        <taxon>Bacteria</taxon>
        <taxon>Bacillati</taxon>
        <taxon>Bacillota</taxon>
        <taxon>Bacilli</taxon>
        <taxon>Bacillales</taxon>
        <taxon>Paenibacillaceae</taxon>
        <taxon>Paenibacillus</taxon>
    </lineage>
</organism>
<feature type="transmembrane region" description="Helical" evidence="7">
    <location>
        <begin position="107"/>
        <end position="127"/>
    </location>
</feature>
<comment type="caution">
    <text evidence="9">The sequence shown here is derived from an EMBL/GenBank/DDBJ whole genome shotgun (WGS) entry which is preliminary data.</text>
</comment>
<dbReference type="EMBL" id="LYPC01000028">
    <property type="protein sequence ID" value="OCT11463.1"/>
    <property type="molecule type" value="Genomic_DNA"/>
</dbReference>
<comment type="subcellular location">
    <subcellularLocation>
        <location evidence="1 7">Cell membrane</location>
        <topology evidence="1 7">Multi-pass membrane protein</topology>
    </subcellularLocation>
</comment>
<keyword evidence="3" id="KW-1003">Cell membrane</keyword>
<proteinExistence type="inferred from homology"/>
<name>A0A1C0ZTW3_9BACL</name>
<feature type="transmembrane region" description="Helical" evidence="7">
    <location>
        <begin position="41"/>
        <end position="62"/>
    </location>
</feature>
<dbReference type="InterPro" id="IPR000515">
    <property type="entry name" value="MetI-like"/>
</dbReference>